<dbReference type="AlphaFoldDB" id="A0A382BEM9"/>
<dbReference type="InterPro" id="IPR003423">
    <property type="entry name" value="OMP_efflux"/>
</dbReference>
<dbReference type="NCBIfam" id="TIGR01845">
    <property type="entry name" value="outer_NodT"/>
    <property type="match status" value="1"/>
</dbReference>
<keyword evidence="1" id="KW-0175">Coiled coil</keyword>
<dbReference type="GO" id="GO:0015562">
    <property type="term" value="F:efflux transmembrane transporter activity"/>
    <property type="evidence" value="ECO:0007669"/>
    <property type="project" value="InterPro"/>
</dbReference>
<sequence>MSEAIGHALDANPDVWSAAARLEAAWAQAKIAGAEQFPQIGLSGGLSASQLNMAQFGVKIPDMPDSFLSERHNLTLGAQWELDLWGRVSAGKRVARANALGQEAEFAGARHSIAGQVAKAWMMAIEARQQVRLAKFTVSTHETTVARVRARFEQGVLSSLDLRLAMANLAGAEAQVAELEIVASQTIRQLEILLGQFPANKLAVPAELPQVPPAIPAGMPAQILSRRPDLVAAEQRLFATGASLTQAEASLYPQISLTGSGGTSTSDLSGLLSGDSVVWSVAANLTQPVFQAGRLRANVRLQKANLKAAEESFRSTMLKAMGEVENALDAGQQLAVMDEALSVAYEQSQAAAQVAQERYDRGLENIITLLEARRRAISAESRWWAARRRRLENRVNLHLALGGGFESMNHNGTASN</sequence>
<dbReference type="InterPro" id="IPR010131">
    <property type="entry name" value="MdtP/NodT-like"/>
</dbReference>
<gene>
    <name evidence="2" type="ORF">METZ01_LOCUS164576</name>
</gene>
<dbReference type="EMBL" id="UINC01029276">
    <property type="protein sequence ID" value="SVB11722.1"/>
    <property type="molecule type" value="Genomic_DNA"/>
</dbReference>
<dbReference type="Pfam" id="PF02321">
    <property type="entry name" value="OEP"/>
    <property type="match status" value="2"/>
</dbReference>
<accession>A0A382BEM9</accession>
<reference evidence="2" key="1">
    <citation type="submission" date="2018-05" db="EMBL/GenBank/DDBJ databases">
        <authorList>
            <person name="Lanie J.A."/>
            <person name="Ng W.-L."/>
            <person name="Kazmierczak K.M."/>
            <person name="Andrzejewski T.M."/>
            <person name="Davidsen T.M."/>
            <person name="Wayne K.J."/>
            <person name="Tettelin H."/>
            <person name="Glass J.I."/>
            <person name="Rusch D."/>
            <person name="Podicherti R."/>
            <person name="Tsui H.-C.T."/>
            <person name="Winkler M.E."/>
        </authorList>
    </citation>
    <scope>NUCLEOTIDE SEQUENCE</scope>
</reference>
<dbReference type="SUPFAM" id="SSF56954">
    <property type="entry name" value="Outer membrane efflux proteins (OEP)"/>
    <property type="match status" value="1"/>
</dbReference>
<proteinExistence type="predicted"/>
<dbReference type="GO" id="GO:0016020">
    <property type="term" value="C:membrane"/>
    <property type="evidence" value="ECO:0007669"/>
    <property type="project" value="InterPro"/>
</dbReference>
<dbReference type="Gene3D" id="2.20.200.10">
    <property type="entry name" value="Outer membrane efflux proteins (OEP)"/>
    <property type="match status" value="1"/>
</dbReference>
<feature type="coiled-coil region" evidence="1">
    <location>
        <begin position="162"/>
        <end position="189"/>
    </location>
</feature>
<dbReference type="PANTHER" id="PTHR30203">
    <property type="entry name" value="OUTER MEMBRANE CATION EFFLUX PROTEIN"/>
    <property type="match status" value="1"/>
</dbReference>
<protein>
    <submittedName>
        <fullName evidence="2">Uncharacterized protein</fullName>
    </submittedName>
</protein>
<evidence type="ECO:0000256" key="1">
    <source>
        <dbReference type="SAM" id="Coils"/>
    </source>
</evidence>
<dbReference type="Gene3D" id="1.20.1600.10">
    <property type="entry name" value="Outer membrane efflux proteins (OEP)"/>
    <property type="match status" value="1"/>
</dbReference>
<organism evidence="2">
    <name type="scientific">marine metagenome</name>
    <dbReference type="NCBI Taxonomy" id="408172"/>
    <lineage>
        <taxon>unclassified sequences</taxon>
        <taxon>metagenomes</taxon>
        <taxon>ecological metagenomes</taxon>
    </lineage>
</organism>
<name>A0A382BEM9_9ZZZZ</name>
<evidence type="ECO:0000313" key="2">
    <source>
        <dbReference type="EMBL" id="SVB11722.1"/>
    </source>
</evidence>